<evidence type="ECO:0000313" key="3">
    <source>
        <dbReference type="Proteomes" id="UP000243006"/>
    </source>
</evidence>
<gene>
    <name evidence="2" type="ORF">D917_09752</name>
</gene>
<proteinExistence type="predicted"/>
<feature type="transmembrane region" description="Helical" evidence="1">
    <location>
        <begin position="9"/>
        <end position="28"/>
    </location>
</feature>
<keyword evidence="1" id="KW-0812">Transmembrane</keyword>
<dbReference type="Proteomes" id="UP000243006">
    <property type="component" value="Unassembled WGS sequence"/>
</dbReference>
<comment type="caution">
    <text evidence="2">The sequence shown here is derived from an EMBL/GenBank/DDBJ whole genome shotgun (WGS) entry which is preliminary data.</text>
</comment>
<organism evidence="2 3">
    <name type="scientific">Trichinella nativa</name>
    <dbReference type="NCBI Taxonomy" id="6335"/>
    <lineage>
        <taxon>Eukaryota</taxon>
        <taxon>Metazoa</taxon>
        <taxon>Ecdysozoa</taxon>
        <taxon>Nematoda</taxon>
        <taxon>Enoplea</taxon>
        <taxon>Dorylaimia</taxon>
        <taxon>Trichinellida</taxon>
        <taxon>Trichinellidae</taxon>
        <taxon>Trichinella</taxon>
    </lineage>
</organism>
<reference evidence="2 3" key="1">
    <citation type="submission" date="2015-04" db="EMBL/GenBank/DDBJ databases">
        <title>Draft genome of the roundworm Trichinella nativa.</title>
        <authorList>
            <person name="Mitreva M."/>
        </authorList>
    </citation>
    <scope>NUCLEOTIDE SEQUENCE [LARGE SCALE GENOMIC DNA]</scope>
    <source>
        <strain evidence="2 3">ISS45</strain>
    </source>
</reference>
<evidence type="ECO:0000313" key="2">
    <source>
        <dbReference type="EMBL" id="OUC43480.1"/>
    </source>
</evidence>
<accession>A0A1Y3EFJ5</accession>
<evidence type="ECO:0000256" key="1">
    <source>
        <dbReference type="SAM" id="Phobius"/>
    </source>
</evidence>
<sequence length="136" mass="15312">MKYANPTHLLYEIVVVVVACVYLLDTVVDEVKTFSYGISLGKCAVIGMLIALRHLQHFLHACLLNSFSVEVDLENHFKRCSEFLVRLFCCDSVDCFAVVDRDDTVNEEDNFSHLCLDLITTLGLVKLTWSVFSSSA</sequence>
<dbReference type="EMBL" id="LVZM01014764">
    <property type="protein sequence ID" value="OUC43480.1"/>
    <property type="molecule type" value="Genomic_DNA"/>
</dbReference>
<name>A0A1Y3EFJ5_9BILA</name>
<keyword evidence="1" id="KW-0472">Membrane</keyword>
<protein>
    <submittedName>
        <fullName evidence="2">Uncharacterized protein</fullName>
    </submittedName>
</protein>
<dbReference type="AlphaFoldDB" id="A0A1Y3EFJ5"/>
<feature type="transmembrane region" description="Helical" evidence="1">
    <location>
        <begin position="34"/>
        <end position="52"/>
    </location>
</feature>
<keyword evidence="1" id="KW-1133">Transmembrane helix</keyword>